<sequence>MDPVLAALIFGFLGICIVWTLSRDLVRRWQDQACRTNPGHEPARDMSPEERREATRAVYRRITLLRLAGLVLCLAAASLLYAGQSTVLALLLAGAACFLQFVSFQLRTRHLAACRLIPGDRHGSAA</sequence>
<name>A0A9D1PXI0_9BACT</name>
<reference evidence="2" key="1">
    <citation type="journal article" date="2021" name="PeerJ">
        <title>Extensive microbial diversity within the chicken gut microbiome revealed by metagenomics and culture.</title>
        <authorList>
            <person name="Gilroy R."/>
            <person name="Ravi A."/>
            <person name="Getino M."/>
            <person name="Pursley I."/>
            <person name="Horton D.L."/>
            <person name="Alikhan N.F."/>
            <person name="Baker D."/>
            <person name="Gharbi K."/>
            <person name="Hall N."/>
            <person name="Watson M."/>
            <person name="Adriaenssens E.M."/>
            <person name="Foster-Nyarko E."/>
            <person name="Jarju S."/>
            <person name="Secka A."/>
            <person name="Antonio M."/>
            <person name="Oren A."/>
            <person name="Chaudhuri R.R."/>
            <person name="La Ragione R."/>
            <person name="Hildebrand F."/>
            <person name="Pallen M.J."/>
        </authorList>
    </citation>
    <scope>NUCLEOTIDE SEQUENCE</scope>
    <source>
        <strain evidence="2">ChiHecec2B26-446</strain>
    </source>
</reference>
<feature type="transmembrane region" description="Helical" evidence="1">
    <location>
        <begin position="6"/>
        <end position="22"/>
    </location>
</feature>
<evidence type="ECO:0000256" key="1">
    <source>
        <dbReference type="SAM" id="Phobius"/>
    </source>
</evidence>
<proteinExistence type="predicted"/>
<feature type="transmembrane region" description="Helical" evidence="1">
    <location>
        <begin position="87"/>
        <end position="106"/>
    </location>
</feature>
<keyword evidence="1" id="KW-1133">Transmembrane helix</keyword>
<dbReference type="Proteomes" id="UP000886752">
    <property type="component" value="Unassembled WGS sequence"/>
</dbReference>
<keyword evidence="1" id="KW-0812">Transmembrane</keyword>
<feature type="transmembrane region" description="Helical" evidence="1">
    <location>
        <begin position="62"/>
        <end position="81"/>
    </location>
</feature>
<gene>
    <name evidence="2" type="ORF">H9894_04460</name>
</gene>
<comment type="caution">
    <text evidence="2">The sequence shown here is derived from an EMBL/GenBank/DDBJ whole genome shotgun (WGS) entry which is preliminary data.</text>
</comment>
<protein>
    <submittedName>
        <fullName evidence="2">Heme transporter</fullName>
    </submittedName>
</protein>
<reference evidence="2" key="2">
    <citation type="submission" date="2021-04" db="EMBL/GenBank/DDBJ databases">
        <authorList>
            <person name="Gilroy R."/>
        </authorList>
    </citation>
    <scope>NUCLEOTIDE SEQUENCE</scope>
    <source>
        <strain evidence="2">ChiHecec2B26-446</strain>
    </source>
</reference>
<dbReference type="AlphaFoldDB" id="A0A9D1PXI0"/>
<evidence type="ECO:0000313" key="3">
    <source>
        <dbReference type="Proteomes" id="UP000886752"/>
    </source>
</evidence>
<dbReference type="EMBL" id="DXHV01000047">
    <property type="protein sequence ID" value="HIW00422.1"/>
    <property type="molecule type" value="Genomic_DNA"/>
</dbReference>
<keyword evidence="1" id="KW-0472">Membrane</keyword>
<organism evidence="2 3">
    <name type="scientific">Candidatus Desulfovibrio intestinipullorum</name>
    <dbReference type="NCBI Taxonomy" id="2838536"/>
    <lineage>
        <taxon>Bacteria</taxon>
        <taxon>Pseudomonadati</taxon>
        <taxon>Thermodesulfobacteriota</taxon>
        <taxon>Desulfovibrionia</taxon>
        <taxon>Desulfovibrionales</taxon>
        <taxon>Desulfovibrionaceae</taxon>
        <taxon>Desulfovibrio</taxon>
    </lineage>
</organism>
<evidence type="ECO:0000313" key="2">
    <source>
        <dbReference type="EMBL" id="HIW00422.1"/>
    </source>
</evidence>
<accession>A0A9D1PXI0</accession>